<keyword evidence="1" id="KW-0472">Membrane</keyword>
<evidence type="ECO:0000313" key="2">
    <source>
        <dbReference type="EMBL" id="KFX75692.1"/>
    </source>
</evidence>
<evidence type="ECO:0000256" key="1">
    <source>
        <dbReference type="SAM" id="Phobius"/>
    </source>
</evidence>
<dbReference type="InterPro" id="IPR051675">
    <property type="entry name" value="Endo/Exo/Phosphatase_dom_1"/>
</dbReference>
<comment type="caution">
    <text evidence="2">The sequence shown here is derived from an EMBL/GenBank/DDBJ whole genome shotgun (WGS) entry which is preliminary data.</text>
</comment>
<dbReference type="PANTHER" id="PTHR21180:SF32">
    <property type="entry name" value="ENDONUCLEASE_EXONUCLEASE_PHOSPHATASE FAMILY DOMAIN-CONTAINING PROTEIN 1"/>
    <property type="match status" value="1"/>
</dbReference>
<gene>
    <name evidence="3" type="ORF">DW228_23375</name>
    <name evidence="2" type="ORF">EE52_0204750</name>
</gene>
<dbReference type="EMBL" id="JMZZ02000042">
    <property type="protein sequence ID" value="KFX75692.1"/>
    <property type="molecule type" value="Genomic_DNA"/>
</dbReference>
<organism evidence="2">
    <name type="scientific">Bacteroides fragilis</name>
    <dbReference type="NCBI Taxonomy" id="817"/>
    <lineage>
        <taxon>Bacteria</taxon>
        <taxon>Pseudomonadati</taxon>
        <taxon>Bacteroidota</taxon>
        <taxon>Bacteroidia</taxon>
        <taxon>Bacteroidales</taxon>
        <taxon>Bacteroidaceae</taxon>
        <taxon>Bacteroides</taxon>
    </lineage>
</organism>
<reference evidence="2" key="1">
    <citation type="book" date="2014" name="THE 24TH EUROPEAN CONGRESS OF CLINICAL MICROBIOLOGY AND INFECTIOUS DISEASES" publisher="ECCMID 2014" city="Barcelona, Spain">
        <title>Identification of resistance genes in three multidrug-resistant Bacteroides fragilis isolates by whole genome sequencing.</title>
        <editorList>
            <person name="Unknown"/>
            <person name="A."/>
        </editorList>
        <authorList>
            <person name="Sydenham T.V."/>
            <person name="Hasman H."/>
            <person name="Wang M."/>
            <person name="Soki J."/>
            <person name="Nagy E."/>
            <person name="Justesen U.S."/>
        </authorList>
    </citation>
    <scope>NUCLEOTIDE SEQUENCE</scope>
    <source>
        <strain evidence="2">DCMOUH0018B</strain>
    </source>
</reference>
<evidence type="ECO:0000313" key="4">
    <source>
        <dbReference type="Proteomes" id="UP000266644"/>
    </source>
</evidence>
<accession>A0A0I9SC00</accession>
<keyword evidence="1" id="KW-1133">Transmembrane helix</keyword>
<reference evidence="2" key="2">
    <citation type="submission" date="2014-07" db="EMBL/GenBank/DDBJ databases">
        <title>Genetics and epidemiology of antimicrobial resistance in B. fragilis group.</title>
        <authorList>
            <person name="Sydenham T.V."/>
            <person name="Hasman H."/>
            <person name="Kemp M."/>
            <person name="Justesen U.S."/>
        </authorList>
    </citation>
    <scope>NUCLEOTIDE SEQUENCE [LARGE SCALE GENOMIC DNA]</scope>
    <source>
        <strain evidence="2">DCMOUH0018B</strain>
    </source>
</reference>
<dbReference type="Pfam" id="PF12836">
    <property type="entry name" value="HHH_3"/>
    <property type="match status" value="3"/>
</dbReference>
<dbReference type="PATRIC" id="fig|817.52.peg.2067"/>
<dbReference type="RefSeq" id="WP_032542887.1">
    <property type="nucleotide sequence ID" value="NZ_CAEUHN010000001.1"/>
</dbReference>
<keyword evidence="1" id="KW-0812">Transmembrane</keyword>
<dbReference type="GO" id="GO:0015628">
    <property type="term" value="P:protein secretion by the type II secretion system"/>
    <property type="evidence" value="ECO:0007669"/>
    <property type="project" value="TreeGrafter"/>
</dbReference>
<name>A0A0I9SC00_BACFG</name>
<evidence type="ECO:0000313" key="3">
    <source>
        <dbReference type="EMBL" id="RHH05273.1"/>
    </source>
</evidence>
<dbReference type="GO" id="GO:0015627">
    <property type="term" value="C:type II protein secretion system complex"/>
    <property type="evidence" value="ECO:0007669"/>
    <property type="project" value="TreeGrafter"/>
</dbReference>
<dbReference type="Gene3D" id="1.10.150.280">
    <property type="entry name" value="AF1531-like domain"/>
    <property type="match status" value="3"/>
</dbReference>
<dbReference type="SUPFAM" id="SSF47781">
    <property type="entry name" value="RuvA domain 2-like"/>
    <property type="match status" value="3"/>
</dbReference>
<dbReference type="AlphaFoldDB" id="A0A0I9SC00"/>
<protein>
    <submittedName>
        <fullName evidence="2">Competence protein ComEA</fullName>
    </submittedName>
    <submittedName>
        <fullName evidence="3">Helix-hairpin-helix domain-containing protein</fullName>
    </submittedName>
</protein>
<reference evidence="3 4" key="3">
    <citation type="submission" date="2018-08" db="EMBL/GenBank/DDBJ databases">
        <title>A genome reference for cultivated species of the human gut microbiota.</title>
        <authorList>
            <person name="Zou Y."/>
            <person name="Xue W."/>
            <person name="Luo G."/>
        </authorList>
    </citation>
    <scope>NUCLEOTIDE SEQUENCE [LARGE SCALE GENOMIC DNA]</scope>
    <source>
        <strain evidence="3 4">AM18-6</strain>
    </source>
</reference>
<dbReference type="InterPro" id="IPR010994">
    <property type="entry name" value="RuvA_2-like"/>
</dbReference>
<dbReference type="PANTHER" id="PTHR21180">
    <property type="entry name" value="ENDONUCLEASE/EXONUCLEASE/PHOSPHATASE FAMILY DOMAIN-CONTAINING PROTEIN 1"/>
    <property type="match status" value="1"/>
</dbReference>
<feature type="transmembrane region" description="Helical" evidence="1">
    <location>
        <begin position="16"/>
        <end position="33"/>
    </location>
</feature>
<dbReference type="Proteomes" id="UP000266644">
    <property type="component" value="Unassembled WGS sequence"/>
</dbReference>
<dbReference type="EMBL" id="QRJE01000058">
    <property type="protein sequence ID" value="RHH05273.1"/>
    <property type="molecule type" value="Genomic_DNA"/>
</dbReference>
<sequence length="301" mass="35156">MWKDFFYFTRTERQGILILAVLCILVFIGGWLIPDKENTATNDTEKFKKEYAEFMASIRKNEQKAYTHDRNFQSRRTVSLTTFDPNTTDSVGFLDLGLPAWMAKNILKYRNKGGKFRRAEDFRKVYGLTQEQYTILLPYICIAPVIEPHQDTLRLYIPKVEKDTLKFFKYTAGTVVELNGADTTELKKIPGIGSAIARMITGYRSRLGGFYDIAQLKEIHLNVEKLRPWFNVATDNIRQLNINQTGIERLKAHPYINFYQAKIIVEYRKKKGTLKSLKQLSLYEEFTPQDLERISHYVCFE</sequence>
<proteinExistence type="predicted"/>